<dbReference type="InterPro" id="IPR017921">
    <property type="entry name" value="Znf_CTCHY"/>
</dbReference>
<dbReference type="CDD" id="cd12108">
    <property type="entry name" value="Hr-like"/>
    <property type="match status" value="1"/>
</dbReference>
<dbReference type="PROSITE" id="PS51266">
    <property type="entry name" value="ZF_CHY"/>
    <property type="match status" value="1"/>
</dbReference>
<evidence type="ECO:0000259" key="7">
    <source>
        <dbReference type="PROSITE" id="PS51266"/>
    </source>
</evidence>
<proteinExistence type="predicted"/>
<name>A0ABD3PHY0_9STRA</name>
<dbReference type="SUPFAM" id="SSF161219">
    <property type="entry name" value="CHY zinc finger-like"/>
    <property type="match status" value="1"/>
</dbReference>
<dbReference type="PROSITE" id="PS51270">
    <property type="entry name" value="ZF_CTCHY"/>
    <property type="match status" value="1"/>
</dbReference>
<evidence type="ECO:0000256" key="5">
    <source>
        <dbReference type="SAM" id="MobiDB-lite"/>
    </source>
</evidence>
<dbReference type="InterPro" id="IPR039512">
    <property type="entry name" value="RCHY1_zinc-ribbon"/>
</dbReference>
<reference evidence="9 10" key="1">
    <citation type="submission" date="2024-10" db="EMBL/GenBank/DDBJ databases">
        <title>Updated reference genomes for cyclostephanoid diatoms.</title>
        <authorList>
            <person name="Roberts W.R."/>
            <person name="Alverson A.J."/>
        </authorList>
    </citation>
    <scope>NUCLEOTIDE SEQUENCE [LARGE SCALE GENOMIC DNA]</scope>
    <source>
        <strain evidence="9 10">AJA010-31</strain>
    </source>
</reference>
<comment type="caution">
    <text evidence="9">The sequence shown here is derived from an EMBL/GenBank/DDBJ whole genome shotgun (WGS) entry which is preliminary data.</text>
</comment>
<dbReference type="PANTHER" id="PTHR21319">
    <property type="entry name" value="RING FINGER AND CHY ZINC FINGER DOMAIN-CONTAINING PROTEIN 1"/>
    <property type="match status" value="1"/>
</dbReference>
<dbReference type="FunFam" id="3.30.40.10:FF:000208">
    <property type="entry name" value="Zinc finger protein-related isoform 1"/>
    <property type="match status" value="1"/>
</dbReference>
<sequence>MATTITSSRRAKDLFGSCALVEIIHLHDCFRGALRALEIDVAELCVEISSIHTTTAAAGGGGQFHKIIDLERRVAGRFTVIWSVFRAHSAAEDEFIWPALKAKQVSLPTADGTSSPRLEDPEPMPQQELIPQQNDAEAPIIRQRERNNSITTVHQIEQEEYEEDHADEERMFNSINDLLSKLRVQLLQKGKASSSSSSSETMIKELMEASQSLLDGTKKLMHHLLTHLDKEETHCMPLVAQYLTKVEINDLVGKIMGKRSSELMSQILTMAVQNLNESDRDDMVRYMKQAMVGTFFERWLKMGGWIGKTVESDGGEGEDDGGGKMPKRQKTANDVAATAASGCVIAENEAEGKPSAIAATAATATPVQQNTVEEPSCSCCCTSAKNAIDTADTPTSAAELEKLIRAIGTNPNLNADQKNLTIQGLRDSVWKNNCRVSKRKREEGDNGAVVGSVENQIAQSSTAVASAAATGSRADMTVRQPHQTHHLSFSISQGVGTRFKRETPPSSYWTKSADGEVKLVWSSDPNSTTKYHPNDGTVPLFSALELAPTYHDGGINRILGCPHYARSCKLRHPTSGKLYTCRLCCEQSREIMATQDKDSPLDRYEVKEILCMRCNALQPASDKCINPECESRGKPFSRYTCKICNFYDDTPNKAIYHCPFCNVCRSGQGLGVDYRHCMRCNACVSLTDEHHCIPQRLQGNCPICHESMFESTEPLRGMKCGHVMHLSCFAAYMRGTNYTCPLCKKSADDMSEYFALLDSAVRMQPMPPAFAATTSNIYCQDCGKMGNVSYHFVGLKCCHCGSYNTRELQRVDANIMANLYSNT</sequence>
<gene>
    <name evidence="9" type="ORF">ACHAWO_006697</name>
</gene>
<dbReference type="PANTHER" id="PTHR21319:SF0">
    <property type="entry name" value="AND RING FINGER DOMAIN PROTEIN, PUTATIVE (AFU_ORTHOLOGUE AFUA_1G08900)-RELATED"/>
    <property type="match status" value="1"/>
</dbReference>
<dbReference type="Pfam" id="PF13639">
    <property type="entry name" value="zf-RING_2"/>
    <property type="match status" value="1"/>
</dbReference>
<feature type="region of interest" description="Disordered" evidence="5">
    <location>
        <begin position="310"/>
        <end position="330"/>
    </location>
</feature>
<evidence type="ECO:0000259" key="8">
    <source>
        <dbReference type="PROSITE" id="PS51270"/>
    </source>
</evidence>
<protein>
    <submittedName>
        <fullName evidence="9">Uncharacterized protein</fullName>
    </submittedName>
</protein>
<dbReference type="Proteomes" id="UP001530400">
    <property type="component" value="Unassembled WGS sequence"/>
</dbReference>
<dbReference type="InterPro" id="IPR037275">
    <property type="entry name" value="Znf_CTCHY_sf"/>
</dbReference>
<evidence type="ECO:0000313" key="10">
    <source>
        <dbReference type="Proteomes" id="UP001530400"/>
    </source>
</evidence>
<dbReference type="Gene3D" id="2.20.28.10">
    <property type="match status" value="1"/>
</dbReference>
<evidence type="ECO:0000313" key="9">
    <source>
        <dbReference type="EMBL" id="KAL3786075.1"/>
    </source>
</evidence>
<dbReference type="Gene3D" id="3.30.40.10">
    <property type="entry name" value="Zinc/RING finger domain, C3HC4 (zinc finger)"/>
    <property type="match status" value="1"/>
</dbReference>
<evidence type="ECO:0000256" key="1">
    <source>
        <dbReference type="ARBA" id="ARBA00022723"/>
    </source>
</evidence>
<keyword evidence="2 4" id="KW-0863">Zinc-finger</keyword>
<dbReference type="Gene3D" id="1.20.120.520">
    <property type="entry name" value="nmb1532 protein domain like"/>
    <property type="match status" value="1"/>
</dbReference>
<feature type="domain" description="CHY-type" evidence="7">
    <location>
        <begin position="554"/>
        <end position="631"/>
    </location>
</feature>
<dbReference type="SMART" id="SM00184">
    <property type="entry name" value="RING"/>
    <property type="match status" value="1"/>
</dbReference>
<accession>A0ABD3PHY0</accession>
<dbReference type="InterPro" id="IPR013083">
    <property type="entry name" value="Znf_RING/FYVE/PHD"/>
</dbReference>
<dbReference type="InterPro" id="IPR037274">
    <property type="entry name" value="Znf_CHY_sf"/>
</dbReference>
<dbReference type="PROSITE" id="PS50089">
    <property type="entry name" value="ZF_RING_2"/>
    <property type="match status" value="1"/>
</dbReference>
<feature type="domain" description="CTCHY-type" evidence="8">
    <location>
        <begin position="636"/>
        <end position="700"/>
    </location>
</feature>
<keyword evidence="10" id="KW-1185">Reference proteome</keyword>
<dbReference type="Pfam" id="PF14599">
    <property type="entry name" value="zinc_ribbon_6"/>
    <property type="match status" value="1"/>
</dbReference>
<organism evidence="9 10">
    <name type="scientific">Cyclotella atomus</name>
    <dbReference type="NCBI Taxonomy" id="382360"/>
    <lineage>
        <taxon>Eukaryota</taxon>
        <taxon>Sar</taxon>
        <taxon>Stramenopiles</taxon>
        <taxon>Ochrophyta</taxon>
        <taxon>Bacillariophyta</taxon>
        <taxon>Coscinodiscophyceae</taxon>
        <taxon>Thalassiosirophycidae</taxon>
        <taxon>Stephanodiscales</taxon>
        <taxon>Stephanodiscaceae</taxon>
        <taxon>Cyclotella</taxon>
    </lineage>
</organism>
<evidence type="ECO:0000256" key="2">
    <source>
        <dbReference type="ARBA" id="ARBA00022771"/>
    </source>
</evidence>
<evidence type="ECO:0000256" key="4">
    <source>
        <dbReference type="PROSITE-ProRule" id="PRU00601"/>
    </source>
</evidence>
<evidence type="ECO:0000256" key="3">
    <source>
        <dbReference type="ARBA" id="ARBA00022833"/>
    </source>
</evidence>
<keyword evidence="3" id="KW-0862">Zinc</keyword>
<dbReference type="SUPFAM" id="SSF161245">
    <property type="entry name" value="Zinc hairpin stack"/>
    <property type="match status" value="1"/>
</dbReference>
<dbReference type="Pfam" id="PF05495">
    <property type="entry name" value="zf-CHY"/>
    <property type="match status" value="1"/>
</dbReference>
<dbReference type="InterPro" id="IPR008913">
    <property type="entry name" value="Znf_CHY"/>
</dbReference>
<dbReference type="AlphaFoldDB" id="A0ABD3PHY0"/>
<dbReference type="EMBL" id="JALLPJ020000666">
    <property type="protein sequence ID" value="KAL3786075.1"/>
    <property type="molecule type" value="Genomic_DNA"/>
</dbReference>
<keyword evidence="1" id="KW-0479">Metal-binding</keyword>
<dbReference type="SUPFAM" id="SSF57850">
    <property type="entry name" value="RING/U-box"/>
    <property type="match status" value="1"/>
</dbReference>
<evidence type="ECO:0000259" key="6">
    <source>
        <dbReference type="PROSITE" id="PS50089"/>
    </source>
</evidence>
<dbReference type="GO" id="GO:0008270">
    <property type="term" value="F:zinc ion binding"/>
    <property type="evidence" value="ECO:0007669"/>
    <property type="project" value="UniProtKB-KW"/>
</dbReference>
<feature type="domain" description="RING-type" evidence="6">
    <location>
        <begin position="701"/>
        <end position="744"/>
    </location>
</feature>
<dbReference type="InterPro" id="IPR001841">
    <property type="entry name" value="Znf_RING"/>
</dbReference>
<dbReference type="CDD" id="cd16464">
    <property type="entry name" value="RING-H2_Pirh2-like"/>
    <property type="match status" value="1"/>
</dbReference>